<dbReference type="EMBL" id="BMMX01000018">
    <property type="protein sequence ID" value="GGL00749.1"/>
    <property type="molecule type" value="Genomic_DNA"/>
</dbReference>
<dbReference type="RefSeq" id="WP_189080682.1">
    <property type="nucleotide sequence ID" value="NZ_BMMX01000018.1"/>
</dbReference>
<dbReference type="Proteomes" id="UP000656042">
    <property type="component" value="Unassembled WGS sequence"/>
</dbReference>
<reference evidence="2" key="2">
    <citation type="submission" date="2020-09" db="EMBL/GenBank/DDBJ databases">
        <authorList>
            <person name="Sun Q."/>
            <person name="Zhou Y."/>
        </authorList>
    </citation>
    <scope>NUCLEOTIDE SEQUENCE</scope>
    <source>
        <strain evidence="2">CGMCC 4.7299</strain>
    </source>
</reference>
<dbReference type="AlphaFoldDB" id="A0A8J3C1B1"/>
<evidence type="ECO:0000313" key="3">
    <source>
        <dbReference type="Proteomes" id="UP000656042"/>
    </source>
</evidence>
<protein>
    <submittedName>
        <fullName evidence="2">Uncharacterized protein</fullName>
    </submittedName>
</protein>
<accession>A0A8J3C1B1</accession>
<evidence type="ECO:0000256" key="1">
    <source>
        <dbReference type="SAM" id="MobiDB-lite"/>
    </source>
</evidence>
<organism evidence="2 3">
    <name type="scientific">Mangrovihabitans endophyticus</name>
    <dbReference type="NCBI Taxonomy" id="1751298"/>
    <lineage>
        <taxon>Bacteria</taxon>
        <taxon>Bacillati</taxon>
        <taxon>Actinomycetota</taxon>
        <taxon>Actinomycetes</taxon>
        <taxon>Micromonosporales</taxon>
        <taxon>Micromonosporaceae</taxon>
        <taxon>Mangrovihabitans</taxon>
    </lineage>
</organism>
<reference evidence="2" key="1">
    <citation type="journal article" date="2014" name="Int. J. Syst. Evol. Microbiol.">
        <title>Complete genome sequence of Corynebacterium casei LMG S-19264T (=DSM 44701T), isolated from a smear-ripened cheese.</title>
        <authorList>
            <consortium name="US DOE Joint Genome Institute (JGI-PGF)"/>
            <person name="Walter F."/>
            <person name="Albersmeier A."/>
            <person name="Kalinowski J."/>
            <person name="Ruckert C."/>
        </authorList>
    </citation>
    <scope>NUCLEOTIDE SEQUENCE</scope>
    <source>
        <strain evidence="2">CGMCC 4.7299</strain>
    </source>
</reference>
<comment type="caution">
    <text evidence="2">The sequence shown here is derived from an EMBL/GenBank/DDBJ whole genome shotgun (WGS) entry which is preliminary data.</text>
</comment>
<feature type="region of interest" description="Disordered" evidence="1">
    <location>
        <begin position="131"/>
        <end position="151"/>
    </location>
</feature>
<gene>
    <name evidence="2" type="ORF">GCM10012284_39120</name>
</gene>
<evidence type="ECO:0000313" key="2">
    <source>
        <dbReference type="EMBL" id="GGL00749.1"/>
    </source>
</evidence>
<proteinExistence type="predicted"/>
<keyword evidence="3" id="KW-1185">Reference proteome</keyword>
<name>A0A8J3C1B1_9ACTN</name>
<sequence>MEPAESLSAALAALTFADLTIDETTGRIVDAVAQWGTGQGWRVYRRAPSVVTLPPPMDRQHSVLDVACARPDGPPLAIEVDHTNRRRTVDKLLAEARAGRVPIWVRWGTGGFSPPPAPVAMVTVEVTRRGKLNSRGHQRPAPTHSPVLGGVAAGAPEEITFPLDPPPEPG</sequence>